<proteinExistence type="predicted"/>
<dbReference type="InterPro" id="IPR047202">
    <property type="entry name" value="Lipocalin_Blc-like_dom"/>
</dbReference>
<dbReference type="VEuPathDB" id="CryptoDB:Vbra_17291"/>
<reference evidence="4 5" key="1">
    <citation type="submission" date="2014-11" db="EMBL/GenBank/DDBJ databases">
        <authorList>
            <person name="Zhu J."/>
            <person name="Qi W."/>
            <person name="Song R."/>
        </authorList>
    </citation>
    <scope>NUCLEOTIDE SEQUENCE [LARGE SCALE GENOMIC DNA]</scope>
</reference>
<feature type="signal peptide" evidence="2">
    <location>
        <begin position="1"/>
        <end position="15"/>
    </location>
</feature>
<evidence type="ECO:0000259" key="3">
    <source>
        <dbReference type="Pfam" id="PF08212"/>
    </source>
</evidence>
<dbReference type="InterPro" id="IPR012674">
    <property type="entry name" value="Calycin"/>
</dbReference>
<dbReference type="InterPro" id="IPR000566">
    <property type="entry name" value="Lipocln_cytosolic_FA-bd_dom"/>
</dbReference>
<dbReference type="InParanoid" id="A0A0G4GAR3"/>
<feature type="chain" id="PRO_5012294407" description="Lipocalin/cytosolic fatty-acid binding domain-containing protein" evidence="2">
    <location>
        <begin position="16"/>
        <end position="238"/>
    </location>
</feature>
<accession>A0A0G4GAR3</accession>
<dbReference type="PANTHER" id="PTHR10612:SF34">
    <property type="entry name" value="APOLIPOPROTEIN D"/>
    <property type="match status" value="1"/>
</dbReference>
<evidence type="ECO:0000256" key="1">
    <source>
        <dbReference type="SAM" id="MobiDB-lite"/>
    </source>
</evidence>
<dbReference type="OMA" id="FERNAVC"/>
<feature type="region of interest" description="Disordered" evidence="1">
    <location>
        <begin position="217"/>
        <end position="238"/>
    </location>
</feature>
<dbReference type="AlphaFoldDB" id="A0A0G4GAR3"/>
<dbReference type="Gene3D" id="2.40.128.20">
    <property type="match status" value="1"/>
</dbReference>
<dbReference type="GO" id="GO:0006950">
    <property type="term" value="P:response to stress"/>
    <property type="evidence" value="ECO:0007669"/>
    <property type="project" value="UniProtKB-ARBA"/>
</dbReference>
<evidence type="ECO:0000313" key="5">
    <source>
        <dbReference type="Proteomes" id="UP000041254"/>
    </source>
</evidence>
<dbReference type="EMBL" id="CDMY01000613">
    <property type="protein sequence ID" value="CEM26119.1"/>
    <property type="molecule type" value="Genomic_DNA"/>
</dbReference>
<name>A0A0G4GAR3_VITBC</name>
<dbReference type="OrthoDB" id="565904at2759"/>
<evidence type="ECO:0000313" key="4">
    <source>
        <dbReference type="EMBL" id="CEM26119.1"/>
    </source>
</evidence>
<keyword evidence="5" id="KW-1185">Reference proteome</keyword>
<dbReference type="Proteomes" id="UP000041254">
    <property type="component" value="Unassembled WGS sequence"/>
</dbReference>
<organism evidence="4 5">
    <name type="scientific">Vitrella brassicaformis (strain CCMP3155)</name>
    <dbReference type="NCBI Taxonomy" id="1169540"/>
    <lineage>
        <taxon>Eukaryota</taxon>
        <taxon>Sar</taxon>
        <taxon>Alveolata</taxon>
        <taxon>Colpodellida</taxon>
        <taxon>Vitrellaceae</taxon>
        <taxon>Vitrella</taxon>
    </lineage>
</organism>
<evidence type="ECO:0000256" key="2">
    <source>
        <dbReference type="SAM" id="SignalP"/>
    </source>
</evidence>
<dbReference type="CDD" id="cd19438">
    <property type="entry name" value="lipocalin_Blc-like"/>
    <property type="match status" value="1"/>
</dbReference>
<gene>
    <name evidence="4" type="ORF">Vbra_17291</name>
</gene>
<keyword evidence="2" id="KW-0732">Signal</keyword>
<feature type="domain" description="Lipocalin/cytosolic fatty-acid binding" evidence="3">
    <location>
        <begin position="69"/>
        <end position="194"/>
    </location>
</feature>
<dbReference type="SUPFAM" id="SSF50814">
    <property type="entry name" value="Lipocalins"/>
    <property type="match status" value="1"/>
</dbReference>
<sequence>MLLSVLLICVGGVSAVDNVNEGPSLFLKQASGAGEGIADYQVNPLQAFPMPQLSNPFGRVDTVKELITEKYLGRWYLMYGSVASQIITGNLDCQTADYSMRMDERIGVVNTGVDRDGKLTQIKGYAYTPDPNEPGALKVSLGGVPVDGDYDIVQLGPFGSDGKYEWAIVTDEFEVSLFVLGRDVQTFKDTFEKDVLDACATLGFTRPWNRPIPIKQGSGCEYAPLPPPEGAEGGQMYV</sequence>
<dbReference type="Pfam" id="PF08212">
    <property type="entry name" value="Lipocalin_2"/>
    <property type="match status" value="1"/>
</dbReference>
<dbReference type="PANTHER" id="PTHR10612">
    <property type="entry name" value="APOLIPOPROTEIN D"/>
    <property type="match status" value="1"/>
</dbReference>
<protein>
    <recommendedName>
        <fullName evidence="3">Lipocalin/cytosolic fatty-acid binding domain-containing protein</fullName>
    </recommendedName>
</protein>